<dbReference type="Pfam" id="PF13231">
    <property type="entry name" value="PMT_2"/>
    <property type="match status" value="1"/>
</dbReference>
<dbReference type="InterPro" id="IPR038731">
    <property type="entry name" value="RgtA/B/C-like"/>
</dbReference>
<feature type="transmembrane region" description="Helical" evidence="1">
    <location>
        <begin position="324"/>
        <end position="342"/>
    </location>
</feature>
<feature type="transmembrane region" description="Helical" evidence="1">
    <location>
        <begin position="265"/>
        <end position="282"/>
    </location>
</feature>
<feature type="transmembrane region" description="Helical" evidence="1">
    <location>
        <begin position="82"/>
        <end position="101"/>
    </location>
</feature>
<dbReference type="EMBL" id="FNAP01000001">
    <property type="protein sequence ID" value="SDD65755.1"/>
    <property type="molecule type" value="Genomic_DNA"/>
</dbReference>
<reference evidence="3 4" key="1">
    <citation type="submission" date="2016-10" db="EMBL/GenBank/DDBJ databases">
        <authorList>
            <person name="de Groot N.N."/>
        </authorList>
    </citation>
    <scope>NUCLEOTIDE SEQUENCE [LARGE SCALE GENOMIC DNA]</scope>
    <source>
        <strain evidence="3 4">ATCC 700224</strain>
    </source>
</reference>
<dbReference type="AlphaFoldDB" id="A0A1G6WL24"/>
<keyword evidence="3" id="KW-0808">Transferase</keyword>
<feature type="transmembrane region" description="Helical" evidence="1">
    <location>
        <begin position="20"/>
        <end position="42"/>
    </location>
</feature>
<evidence type="ECO:0000313" key="3">
    <source>
        <dbReference type="EMBL" id="SDD65755.1"/>
    </source>
</evidence>
<dbReference type="OrthoDB" id="9153955at2"/>
<feature type="transmembrane region" description="Helical" evidence="1">
    <location>
        <begin position="354"/>
        <end position="372"/>
    </location>
</feature>
<dbReference type="GO" id="GO:0016740">
    <property type="term" value="F:transferase activity"/>
    <property type="evidence" value="ECO:0007669"/>
    <property type="project" value="UniProtKB-KW"/>
</dbReference>
<sequence length="519" mass="55508">MNRTEPGPVGGPLANGPARWGLAVGLLALHVGLTLAWSSGLARDDLESMVFAQGWAWGYDPEQPPLYNWLEMALFEATGPSLAGAILLRWSIVGVGVLALYDAIRRMAGGDGALAAGAVAGMAGTALFGFEGARHFTHTTLLLTTTALLLWTVVCMVERPTAMRYLAVGGALALALLSKYTMAVFALALLLGALVDPATRARLFNRRVLLVSIAPLLALPGHLVWRQEQDVSLPDRVATITDTGAGVAPGEALAGLLSDTVADPLAAMAPPLVLILVLLPWWRRGGARPTPRWDRVLAAYVAAAMALTLAIVLDRGGDRLRYHYLMPAAMVLPAIPLLWVGSRDLAVAPWRRRALGWGLGGLAVLFALGSVVDRVLIEPRHCDRCLSLLPAERAAQAVREAGFTDGTIVAANLDWSANLRPAFPDARMVARHYPDWRPPHPPGNGACLILLSRAETEALRTGTLDPESIRDTLKPMLDAAPPDGWLARFQVHDLPLTHAPDRTVPFGFVLLTEGLGTCR</sequence>
<accession>A0A1G6WL24</accession>
<evidence type="ECO:0000259" key="2">
    <source>
        <dbReference type="Pfam" id="PF13231"/>
    </source>
</evidence>
<organism evidence="3 4">
    <name type="scientific">Rhodospira trueperi</name>
    <dbReference type="NCBI Taxonomy" id="69960"/>
    <lineage>
        <taxon>Bacteria</taxon>
        <taxon>Pseudomonadati</taxon>
        <taxon>Pseudomonadota</taxon>
        <taxon>Alphaproteobacteria</taxon>
        <taxon>Rhodospirillales</taxon>
        <taxon>Rhodospirillaceae</taxon>
        <taxon>Rhodospira</taxon>
    </lineage>
</organism>
<evidence type="ECO:0000313" key="4">
    <source>
        <dbReference type="Proteomes" id="UP000199412"/>
    </source>
</evidence>
<keyword evidence="4" id="KW-1185">Reference proteome</keyword>
<protein>
    <submittedName>
        <fullName evidence="3">4-amino-4-deoxy-L-arabinose transferase</fullName>
    </submittedName>
</protein>
<feature type="transmembrane region" description="Helical" evidence="1">
    <location>
        <begin position="294"/>
        <end position="312"/>
    </location>
</feature>
<dbReference type="Proteomes" id="UP000199412">
    <property type="component" value="Unassembled WGS sequence"/>
</dbReference>
<gene>
    <name evidence="3" type="ORF">SAMN05421720_101172</name>
</gene>
<keyword evidence="1" id="KW-0812">Transmembrane</keyword>
<proteinExistence type="predicted"/>
<dbReference type="RefSeq" id="WP_092780683.1">
    <property type="nucleotide sequence ID" value="NZ_FNAP01000001.1"/>
</dbReference>
<keyword evidence="1" id="KW-0472">Membrane</keyword>
<evidence type="ECO:0000256" key="1">
    <source>
        <dbReference type="SAM" id="Phobius"/>
    </source>
</evidence>
<dbReference type="STRING" id="69960.SAMN05421720_101172"/>
<feature type="domain" description="Glycosyltransferase RgtA/B/C/D-like" evidence="2">
    <location>
        <begin position="63"/>
        <end position="225"/>
    </location>
</feature>
<feature type="transmembrane region" description="Helical" evidence="1">
    <location>
        <begin position="113"/>
        <end position="133"/>
    </location>
</feature>
<name>A0A1G6WL24_9PROT</name>
<feature type="transmembrane region" description="Helical" evidence="1">
    <location>
        <begin position="207"/>
        <end position="225"/>
    </location>
</feature>
<keyword evidence="1" id="KW-1133">Transmembrane helix</keyword>
<feature type="transmembrane region" description="Helical" evidence="1">
    <location>
        <begin position="165"/>
        <end position="195"/>
    </location>
</feature>